<dbReference type="HOGENOM" id="CLU_930285_0_0_9"/>
<reference evidence="2 4" key="2">
    <citation type="submission" date="2018-09" db="EMBL/GenBank/DDBJ databases">
        <authorList>
            <person name="Petit M.-A."/>
            <person name="Lossouarn J."/>
        </authorList>
    </citation>
    <scope>NUCLEOTIDE SEQUENCE [LARGE SCALE GENOMIC DNA]</scope>
    <source>
        <strain evidence="2 4">L1-82</strain>
    </source>
</reference>
<evidence type="ECO:0000313" key="3">
    <source>
        <dbReference type="Proteomes" id="UP000004828"/>
    </source>
</evidence>
<gene>
    <name evidence="2" type="ORF">RIL182_02228</name>
    <name evidence="1" type="ORF">ROSINTL182_07422</name>
</gene>
<name>C7GBY7_9FIRM</name>
<evidence type="ECO:0000313" key="4">
    <source>
        <dbReference type="Proteomes" id="UP000294398"/>
    </source>
</evidence>
<dbReference type="GeneID" id="61433495"/>
<dbReference type="RefSeq" id="WP_006857516.1">
    <property type="nucleotide sequence ID" value="NZ_GG692725.1"/>
</dbReference>
<sequence length="299" mass="34771">MNVTLYAYNLVEKRVRGKDILDVNCFEKDFIKCIEILNKQNLKSKSYKLLNKNKIIYIDRYEYLKDSHILFMVFKSAEYGLIRKVVNTETMEEQKNKKKGKKDGDEETTCVVIKFDGKENSKEAVCLLQVNAHGVTMSKIFEYLNMKIIAIHNADNDNIKYRINHFNIISKDFLKALEKANKIKTVKLVIDSELTGNSEFKDYANDNEDISNEFEIIYKPSNKIGIGKNTVKKFFELYGREGADIKKIRVDMNVADGNPLSFDTEKMKEKEYVTVTDTLSQEPNVDELRVQMIEKIKSY</sequence>
<dbReference type="EMBL" id="LR027880">
    <property type="protein sequence ID" value="VCV22349.1"/>
    <property type="molecule type" value="Genomic_DNA"/>
</dbReference>
<keyword evidence="4" id="KW-1185">Reference proteome</keyword>
<evidence type="ECO:0000313" key="1">
    <source>
        <dbReference type="EMBL" id="EEV00631.1"/>
    </source>
</evidence>
<accession>C7GBY7</accession>
<evidence type="ECO:0000313" key="2">
    <source>
        <dbReference type="EMBL" id="VCV22349.1"/>
    </source>
</evidence>
<protein>
    <submittedName>
        <fullName evidence="2">RexA-like protein</fullName>
    </submittedName>
</protein>
<dbReference type="Proteomes" id="UP000004828">
    <property type="component" value="Unassembled WGS sequence"/>
</dbReference>
<dbReference type="AlphaFoldDB" id="C7GBY7"/>
<reference evidence="1 3" key="1">
    <citation type="submission" date="2009-08" db="EMBL/GenBank/DDBJ databases">
        <authorList>
            <person name="Weinstock G."/>
            <person name="Sodergren E."/>
            <person name="Clifton S."/>
            <person name="Fulton L."/>
            <person name="Fulton B."/>
            <person name="Courtney L."/>
            <person name="Fronick C."/>
            <person name="Harrison M."/>
            <person name="Strong C."/>
            <person name="Farmer C."/>
            <person name="Delahaunty K."/>
            <person name="Markovic C."/>
            <person name="Hall O."/>
            <person name="Minx P."/>
            <person name="Tomlinson C."/>
            <person name="Mitreva M."/>
            <person name="Nelson J."/>
            <person name="Hou S."/>
            <person name="Wollam A."/>
            <person name="Pepin K.H."/>
            <person name="Johnson M."/>
            <person name="Bhonagiri V."/>
            <person name="Nash W.E."/>
            <person name="Warren W."/>
            <person name="Chinwalla A."/>
            <person name="Mardis E.R."/>
            <person name="Wilson R.K."/>
        </authorList>
    </citation>
    <scope>NUCLEOTIDE SEQUENCE [LARGE SCALE GENOMIC DNA]</scope>
    <source>
        <strain evidence="1 3">L1-82</strain>
    </source>
</reference>
<organism evidence="1 3">
    <name type="scientific">Roseburia intestinalis L1-82</name>
    <dbReference type="NCBI Taxonomy" id="536231"/>
    <lineage>
        <taxon>Bacteria</taxon>
        <taxon>Bacillati</taxon>
        <taxon>Bacillota</taxon>
        <taxon>Clostridia</taxon>
        <taxon>Lachnospirales</taxon>
        <taxon>Lachnospiraceae</taxon>
        <taxon>Roseburia</taxon>
    </lineage>
</organism>
<dbReference type="Proteomes" id="UP000294398">
    <property type="component" value="Chromosome"/>
</dbReference>
<proteinExistence type="predicted"/>
<dbReference type="EMBL" id="ABYJ02000109">
    <property type="protein sequence ID" value="EEV00631.1"/>
    <property type="molecule type" value="Genomic_DNA"/>
</dbReference>